<proteinExistence type="predicted"/>
<organism evidence="1 2">
    <name type="scientific">Phytophthora oleae</name>
    <dbReference type="NCBI Taxonomy" id="2107226"/>
    <lineage>
        <taxon>Eukaryota</taxon>
        <taxon>Sar</taxon>
        <taxon>Stramenopiles</taxon>
        <taxon>Oomycota</taxon>
        <taxon>Peronosporomycetes</taxon>
        <taxon>Peronosporales</taxon>
        <taxon>Peronosporaceae</taxon>
        <taxon>Phytophthora</taxon>
    </lineage>
</organism>
<dbReference type="AlphaFoldDB" id="A0ABD3EY74"/>
<keyword evidence="2" id="KW-1185">Reference proteome</keyword>
<dbReference type="Proteomes" id="UP001632037">
    <property type="component" value="Unassembled WGS sequence"/>
</dbReference>
<name>A0ABD3EY74_9STRA</name>
<evidence type="ECO:0000313" key="1">
    <source>
        <dbReference type="EMBL" id="KAL3659433.1"/>
    </source>
</evidence>
<evidence type="ECO:0000313" key="2">
    <source>
        <dbReference type="Proteomes" id="UP001632037"/>
    </source>
</evidence>
<reference evidence="1 2" key="1">
    <citation type="submission" date="2024-09" db="EMBL/GenBank/DDBJ databases">
        <title>Genome sequencing and assembly of Phytophthora oleae, isolate VK10A, causative agent of rot of olive drupes.</title>
        <authorList>
            <person name="Conti Taguali S."/>
            <person name="Riolo M."/>
            <person name="La Spada F."/>
            <person name="Cacciola S.O."/>
            <person name="Dionisio G."/>
        </authorList>
    </citation>
    <scope>NUCLEOTIDE SEQUENCE [LARGE SCALE GENOMIC DNA]</scope>
    <source>
        <strain evidence="1 2">VK10A</strain>
    </source>
</reference>
<dbReference type="EMBL" id="JBIMZQ010000047">
    <property type="protein sequence ID" value="KAL3659433.1"/>
    <property type="molecule type" value="Genomic_DNA"/>
</dbReference>
<protein>
    <submittedName>
        <fullName evidence="1">Uncharacterized protein</fullName>
    </submittedName>
</protein>
<sequence>MSGLKDGECDLDLLLDPYFLHFPVRGEQVQWYLGLGERQRPADLIAALRIVDAADPWRNQYRSDVADHPGSRLARLDRKFYPADDSD</sequence>
<gene>
    <name evidence="1" type="ORF">V7S43_015704</name>
</gene>
<comment type="caution">
    <text evidence="1">The sequence shown here is derived from an EMBL/GenBank/DDBJ whole genome shotgun (WGS) entry which is preliminary data.</text>
</comment>
<accession>A0ABD3EY74</accession>